<name>A0A0E0D4M2_9ORYZ</name>
<dbReference type="Gramene" id="OMERI03G26100.1">
    <property type="protein sequence ID" value="OMERI03G26100.1"/>
    <property type="gene ID" value="OMERI03G26100"/>
</dbReference>
<feature type="compositionally biased region" description="Basic residues" evidence="1">
    <location>
        <begin position="1"/>
        <end position="23"/>
    </location>
</feature>
<organism evidence="2">
    <name type="scientific">Oryza meridionalis</name>
    <dbReference type="NCBI Taxonomy" id="40149"/>
    <lineage>
        <taxon>Eukaryota</taxon>
        <taxon>Viridiplantae</taxon>
        <taxon>Streptophyta</taxon>
        <taxon>Embryophyta</taxon>
        <taxon>Tracheophyta</taxon>
        <taxon>Spermatophyta</taxon>
        <taxon>Magnoliopsida</taxon>
        <taxon>Liliopsida</taxon>
        <taxon>Poales</taxon>
        <taxon>Poaceae</taxon>
        <taxon>BOP clade</taxon>
        <taxon>Oryzoideae</taxon>
        <taxon>Oryzeae</taxon>
        <taxon>Oryzinae</taxon>
        <taxon>Oryza</taxon>
    </lineage>
</organism>
<sequence length="104" mass="12089">KQTVRRGRRWCRGSRRRRRRSWRRGGGSGCRTGRAGRVGGQLPVAEAPRGCPVRLREVAAVGREVGAHQRRQPVVVPGVHHRVPEYHHPRHQRRLLPRSRRHQQ</sequence>
<protein>
    <submittedName>
        <fullName evidence="2">Uncharacterized protein</fullName>
    </submittedName>
</protein>
<feature type="region of interest" description="Disordered" evidence="1">
    <location>
        <begin position="1"/>
        <end position="38"/>
    </location>
</feature>
<dbReference type="AlphaFoldDB" id="A0A0E0D4M2"/>
<evidence type="ECO:0000256" key="1">
    <source>
        <dbReference type="SAM" id="MobiDB-lite"/>
    </source>
</evidence>
<accession>A0A0E0D4M2</accession>
<dbReference type="HOGENOM" id="CLU_2256995_0_0_1"/>
<feature type="region of interest" description="Disordered" evidence="1">
    <location>
        <begin position="82"/>
        <end position="104"/>
    </location>
</feature>
<keyword evidence="3" id="KW-1185">Reference proteome</keyword>
<dbReference type="Proteomes" id="UP000008021">
    <property type="component" value="Chromosome 3"/>
</dbReference>
<reference evidence="2" key="2">
    <citation type="submission" date="2018-05" db="EMBL/GenBank/DDBJ databases">
        <title>OmerRS3 (Oryza meridionalis Reference Sequence Version 3).</title>
        <authorList>
            <person name="Zhang J."/>
            <person name="Kudrna D."/>
            <person name="Lee S."/>
            <person name="Talag J."/>
            <person name="Welchert J."/>
            <person name="Wing R.A."/>
        </authorList>
    </citation>
    <scope>NUCLEOTIDE SEQUENCE [LARGE SCALE GENOMIC DNA]</scope>
    <source>
        <strain evidence="2">cv. OR44</strain>
    </source>
</reference>
<dbReference type="EnsemblPlants" id="OMERI03G26100.1">
    <property type="protein sequence ID" value="OMERI03G26100.1"/>
    <property type="gene ID" value="OMERI03G26100"/>
</dbReference>
<proteinExistence type="predicted"/>
<evidence type="ECO:0000313" key="3">
    <source>
        <dbReference type="Proteomes" id="UP000008021"/>
    </source>
</evidence>
<feature type="compositionally biased region" description="Basic residues" evidence="1">
    <location>
        <begin position="88"/>
        <end position="104"/>
    </location>
</feature>
<evidence type="ECO:0000313" key="2">
    <source>
        <dbReference type="EnsemblPlants" id="OMERI03G26100.1"/>
    </source>
</evidence>
<reference evidence="2" key="1">
    <citation type="submission" date="2015-04" db="UniProtKB">
        <authorList>
            <consortium name="EnsemblPlants"/>
        </authorList>
    </citation>
    <scope>IDENTIFICATION</scope>
</reference>